<dbReference type="InterPro" id="IPR050624">
    <property type="entry name" value="HTH-type_Tx_Regulator"/>
</dbReference>
<dbReference type="Proteomes" id="UP001597519">
    <property type="component" value="Unassembled WGS sequence"/>
</dbReference>
<name>A0ABW5WYC3_9STAP</name>
<evidence type="ECO:0000313" key="4">
    <source>
        <dbReference type="EMBL" id="MFD2830379.1"/>
    </source>
</evidence>
<comment type="caution">
    <text evidence="4">The sequence shown here is derived from an EMBL/GenBank/DDBJ whole genome shotgun (WGS) entry which is preliminary data.</text>
</comment>
<evidence type="ECO:0000313" key="5">
    <source>
        <dbReference type="Proteomes" id="UP001597519"/>
    </source>
</evidence>
<sequence length="181" mass="20944">MKVMDRRQIKTQSAIKTSFLTLLENDGFDEITVKGIAEEADIGRKTFYLHYIDKFELLDTIVDSYLLELKEICEYKKDIDLSKGSIIWFEFFEENKAFFASLFKSTTTFSFRRKLLTFIKDDLEARTGTALDEMDEVKKKVTLKFLSMAVVGVVESFLLDELDADMEDVAVQVGELVYHNL</sequence>
<dbReference type="InterPro" id="IPR001647">
    <property type="entry name" value="HTH_TetR"/>
</dbReference>
<organism evidence="4 5">
    <name type="scientific">Corticicoccus populi</name>
    <dbReference type="NCBI Taxonomy" id="1812821"/>
    <lineage>
        <taxon>Bacteria</taxon>
        <taxon>Bacillati</taxon>
        <taxon>Bacillota</taxon>
        <taxon>Bacilli</taxon>
        <taxon>Bacillales</taxon>
        <taxon>Staphylococcaceae</taxon>
        <taxon>Corticicoccus</taxon>
    </lineage>
</organism>
<dbReference type="InterPro" id="IPR039532">
    <property type="entry name" value="TetR_C_Firmicutes"/>
</dbReference>
<dbReference type="Pfam" id="PF14278">
    <property type="entry name" value="TetR_C_8"/>
    <property type="match status" value="1"/>
</dbReference>
<evidence type="ECO:0000259" key="3">
    <source>
        <dbReference type="PROSITE" id="PS50977"/>
    </source>
</evidence>
<dbReference type="SUPFAM" id="SSF46689">
    <property type="entry name" value="Homeodomain-like"/>
    <property type="match status" value="1"/>
</dbReference>
<dbReference type="InterPro" id="IPR009057">
    <property type="entry name" value="Homeodomain-like_sf"/>
</dbReference>
<dbReference type="EMBL" id="JBHUOQ010000001">
    <property type="protein sequence ID" value="MFD2830379.1"/>
    <property type="molecule type" value="Genomic_DNA"/>
</dbReference>
<keyword evidence="5" id="KW-1185">Reference proteome</keyword>
<feature type="domain" description="HTH tetR-type" evidence="3">
    <location>
        <begin position="9"/>
        <end position="69"/>
    </location>
</feature>
<dbReference type="PROSITE" id="PS50977">
    <property type="entry name" value="HTH_TETR_2"/>
    <property type="match status" value="1"/>
</dbReference>
<accession>A0ABW5WYC3</accession>
<protein>
    <submittedName>
        <fullName evidence="4">TetR/AcrR family transcriptional regulator</fullName>
    </submittedName>
</protein>
<evidence type="ECO:0000256" key="2">
    <source>
        <dbReference type="PROSITE-ProRule" id="PRU00335"/>
    </source>
</evidence>
<feature type="DNA-binding region" description="H-T-H motif" evidence="2">
    <location>
        <begin position="32"/>
        <end position="51"/>
    </location>
</feature>
<dbReference type="RefSeq" id="WP_377773254.1">
    <property type="nucleotide sequence ID" value="NZ_JBHUOQ010000001.1"/>
</dbReference>
<reference evidence="5" key="1">
    <citation type="journal article" date="2019" name="Int. J. Syst. Evol. Microbiol.">
        <title>The Global Catalogue of Microorganisms (GCM) 10K type strain sequencing project: providing services to taxonomists for standard genome sequencing and annotation.</title>
        <authorList>
            <consortium name="The Broad Institute Genomics Platform"/>
            <consortium name="The Broad Institute Genome Sequencing Center for Infectious Disease"/>
            <person name="Wu L."/>
            <person name="Ma J."/>
        </authorList>
    </citation>
    <scope>NUCLEOTIDE SEQUENCE [LARGE SCALE GENOMIC DNA]</scope>
    <source>
        <strain evidence="5">KCTC 33575</strain>
    </source>
</reference>
<dbReference type="PANTHER" id="PTHR43479:SF7">
    <property type="entry name" value="TETR-FAMILY TRANSCRIPTIONAL REGULATOR"/>
    <property type="match status" value="1"/>
</dbReference>
<dbReference type="Gene3D" id="1.10.357.10">
    <property type="entry name" value="Tetracycline Repressor, domain 2"/>
    <property type="match status" value="1"/>
</dbReference>
<proteinExistence type="predicted"/>
<evidence type="ECO:0000256" key="1">
    <source>
        <dbReference type="ARBA" id="ARBA00023125"/>
    </source>
</evidence>
<dbReference type="PANTHER" id="PTHR43479">
    <property type="entry name" value="ACREF/ENVCD OPERON REPRESSOR-RELATED"/>
    <property type="match status" value="1"/>
</dbReference>
<gene>
    <name evidence="4" type="ORF">ACFSX4_07825</name>
</gene>
<dbReference type="Pfam" id="PF00440">
    <property type="entry name" value="TetR_N"/>
    <property type="match status" value="1"/>
</dbReference>
<keyword evidence="1 2" id="KW-0238">DNA-binding</keyword>